<reference evidence="4" key="1">
    <citation type="submission" date="2023-10" db="EMBL/GenBank/DDBJ databases">
        <authorList>
            <person name="Hackl T."/>
        </authorList>
    </citation>
    <scope>NUCLEOTIDE SEQUENCE</scope>
</reference>
<dbReference type="PANTHER" id="PTHR12281">
    <property type="entry name" value="RP42 RELATED"/>
    <property type="match status" value="1"/>
</dbReference>
<evidence type="ECO:0000256" key="1">
    <source>
        <dbReference type="ARBA" id="ARBA00022786"/>
    </source>
</evidence>
<dbReference type="PANTHER" id="PTHR12281:SF31">
    <property type="entry name" value="DCN1-LIKE PROTEIN 3"/>
    <property type="match status" value="1"/>
</dbReference>
<dbReference type="Pfam" id="PF03556">
    <property type="entry name" value="Cullin_binding"/>
    <property type="match status" value="1"/>
</dbReference>
<keyword evidence="1" id="KW-0833">Ubl conjugation pathway</keyword>
<comment type="caution">
    <text evidence="4">The sequence shown here is derived from an EMBL/GenBank/DDBJ whole genome shotgun (WGS) entry which is preliminary data.</text>
</comment>
<dbReference type="PROSITE" id="PS51229">
    <property type="entry name" value="DCUN1"/>
    <property type="match status" value="1"/>
</dbReference>
<dbReference type="GO" id="GO:0000151">
    <property type="term" value="C:ubiquitin ligase complex"/>
    <property type="evidence" value="ECO:0007669"/>
    <property type="project" value="TreeGrafter"/>
</dbReference>
<dbReference type="Gene3D" id="1.10.8.10">
    <property type="entry name" value="DNA helicase RuvA subunit, C-terminal domain"/>
    <property type="match status" value="1"/>
</dbReference>
<comment type="function">
    <text evidence="2">Neddylation of cullins play an essential role in the regulation of SCF-type complexes activity.</text>
</comment>
<dbReference type="AlphaFoldDB" id="A0AAI8YJD9"/>
<dbReference type="Gene3D" id="1.10.238.10">
    <property type="entry name" value="EF-hand"/>
    <property type="match status" value="1"/>
</dbReference>
<dbReference type="GO" id="GO:0045116">
    <property type="term" value="P:protein neddylation"/>
    <property type="evidence" value="ECO:0007669"/>
    <property type="project" value="TreeGrafter"/>
</dbReference>
<name>A0AAI8YJD9_9PEZI</name>
<dbReference type="Gene3D" id="1.10.238.200">
    <property type="entry name" value="Cullin, PONY binding domain"/>
    <property type="match status" value="1"/>
</dbReference>
<organism evidence="4 5">
    <name type="scientific">Anthostomella pinea</name>
    <dbReference type="NCBI Taxonomy" id="933095"/>
    <lineage>
        <taxon>Eukaryota</taxon>
        <taxon>Fungi</taxon>
        <taxon>Dikarya</taxon>
        <taxon>Ascomycota</taxon>
        <taxon>Pezizomycotina</taxon>
        <taxon>Sordariomycetes</taxon>
        <taxon>Xylariomycetidae</taxon>
        <taxon>Xylariales</taxon>
        <taxon>Xylariaceae</taxon>
        <taxon>Anthostomella</taxon>
    </lineage>
</organism>
<evidence type="ECO:0000256" key="2">
    <source>
        <dbReference type="RuleBase" id="RU410713"/>
    </source>
</evidence>
<dbReference type="InterPro" id="IPR009060">
    <property type="entry name" value="UBA-like_sf"/>
</dbReference>
<dbReference type="GO" id="GO:0031624">
    <property type="term" value="F:ubiquitin conjugating enzyme binding"/>
    <property type="evidence" value="ECO:0007669"/>
    <property type="project" value="TreeGrafter"/>
</dbReference>
<feature type="domain" description="DCUN1" evidence="3">
    <location>
        <begin position="60"/>
        <end position="263"/>
    </location>
</feature>
<dbReference type="EMBL" id="CAUWAG010000010">
    <property type="protein sequence ID" value="CAJ2506798.1"/>
    <property type="molecule type" value="Genomic_DNA"/>
</dbReference>
<dbReference type="InterPro" id="IPR042460">
    <property type="entry name" value="DCN1-like_PONY"/>
</dbReference>
<dbReference type="Proteomes" id="UP001295740">
    <property type="component" value="Unassembled WGS sequence"/>
</dbReference>
<sequence>MPPQSSAQKAAIASFVSITGASERIATRFLKNAAYKLDAAIDTYFQSTGSSGAGSASVANKEAQLTKAFDSLRNDKEDTKDVLGADSSMKYLQSLGVNIEDASLFIAMELFQAPSIGEIPRAGFVNGWKEAGVDAKPEAQKAHFRRLIASMPKDRELFRKVYRYTFVVGKEGDQRSLTLDNSIIYWDMLFKEPGQAWVGQSGTKWLDEWSTFLRENWERSVNRDMWNQTLEFALKSIEDESLGFWNEDGAWPGVIDDFVAWYKRKSEMDVDA</sequence>
<dbReference type="GO" id="GO:0032182">
    <property type="term" value="F:ubiquitin-like protein binding"/>
    <property type="evidence" value="ECO:0007669"/>
    <property type="project" value="TreeGrafter"/>
</dbReference>
<accession>A0AAI8YJD9</accession>
<dbReference type="InterPro" id="IPR014764">
    <property type="entry name" value="DCN-prot"/>
</dbReference>
<dbReference type="SUPFAM" id="SSF46934">
    <property type="entry name" value="UBA-like"/>
    <property type="match status" value="1"/>
</dbReference>
<protein>
    <recommendedName>
        <fullName evidence="2">Defective in cullin neddylation protein</fullName>
    </recommendedName>
</protein>
<dbReference type="Pfam" id="PF14555">
    <property type="entry name" value="UBA_4"/>
    <property type="match status" value="1"/>
</dbReference>
<dbReference type="GO" id="GO:0097602">
    <property type="term" value="F:cullin family protein binding"/>
    <property type="evidence" value="ECO:0007669"/>
    <property type="project" value="TreeGrafter"/>
</dbReference>
<evidence type="ECO:0000313" key="5">
    <source>
        <dbReference type="Proteomes" id="UP001295740"/>
    </source>
</evidence>
<proteinExistence type="predicted"/>
<keyword evidence="5" id="KW-1185">Reference proteome</keyword>
<evidence type="ECO:0000313" key="4">
    <source>
        <dbReference type="EMBL" id="CAJ2506798.1"/>
    </source>
</evidence>
<dbReference type="InterPro" id="IPR005176">
    <property type="entry name" value="PONY_dom"/>
</dbReference>
<gene>
    <name evidence="4" type="ORF">KHLLAP_LOCUS7266</name>
</gene>
<evidence type="ECO:0000259" key="3">
    <source>
        <dbReference type="PROSITE" id="PS51229"/>
    </source>
</evidence>